<sequence>MYSKKTIALWLGAGLLACSAAGQAWSQDAAAWPQRAITLIVPFPAGGGGDTLARLVADPLSRQLGQPIIIENRPGAGGNIGTATAARAKPDGYTLSYGTNGTEAINHWLYKNPGYSPKDFEPVSRFTVIAAAVAINPSEPFKTLKDLIAYGKQHPGKLTCGSAGNGTTSHLACELLKQMTGVDITHIPYRGGAAALTDLLGGRISMLIDVMPNLEGQIKAGKVRALAVTTKKRVDSNPDIPTVSEAGVPGYAFFAWDGLYAPKGTPTAILDKLNKAVHTVLSTPSVEQSLQSRGAIPSPTSRVELQKFGAEEYARLGEVVKKSGATIN</sequence>
<feature type="chain" id="PRO_5045928635" evidence="2">
    <location>
        <begin position="27"/>
        <end position="328"/>
    </location>
</feature>
<dbReference type="CDD" id="cd07012">
    <property type="entry name" value="PBP2_Bug_TTT"/>
    <property type="match status" value="1"/>
</dbReference>
<comment type="similarity">
    <text evidence="1">Belongs to the UPF0065 (bug) family.</text>
</comment>
<evidence type="ECO:0000313" key="3">
    <source>
        <dbReference type="EMBL" id="MFC4200699.1"/>
    </source>
</evidence>
<accession>A0ABV8NW56</accession>
<evidence type="ECO:0000256" key="2">
    <source>
        <dbReference type="SAM" id="SignalP"/>
    </source>
</evidence>
<reference evidence="4" key="1">
    <citation type="journal article" date="2019" name="Int. J. Syst. Evol. Microbiol.">
        <title>The Global Catalogue of Microorganisms (GCM) 10K type strain sequencing project: providing services to taxonomists for standard genome sequencing and annotation.</title>
        <authorList>
            <consortium name="The Broad Institute Genomics Platform"/>
            <consortium name="The Broad Institute Genome Sequencing Center for Infectious Disease"/>
            <person name="Wu L."/>
            <person name="Ma J."/>
        </authorList>
    </citation>
    <scope>NUCLEOTIDE SEQUENCE [LARGE SCALE GENOMIC DNA]</scope>
    <source>
        <strain evidence="4">LMG 24813</strain>
    </source>
</reference>
<evidence type="ECO:0000256" key="1">
    <source>
        <dbReference type="ARBA" id="ARBA00006987"/>
    </source>
</evidence>
<keyword evidence="2" id="KW-0732">Signal</keyword>
<dbReference type="PANTHER" id="PTHR42928">
    <property type="entry name" value="TRICARBOXYLATE-BINDING PROTEIN"/>
    <property type="match status" value="1"/>
</dbReference>
<keyword evidence="4" id="KW-1185">Reference proteome</keyword>
<dbReference type="PANTHER" id="PTHR42928:SF5">
    <property type="entry name" value="BLR1237 PROTEIN"/>
    <property type="match status" value="1"/>
</dbReference>
<gene>
    <name evidence="3" type="ORF">ACFOY1_07020</name>
</gene>
<protein>
    <submittedName>
        <fullName evidence="3">Bug family tripartite tricarboxylate transporter substrate binding protein</fullName>
    </submittedName>
</protein>
<comment type="caution">
    <text evidence="3">The sequence shown here is derived from an EMBL/GenBank/DDBJ whole genome shotgun (WGS) entry which is preliminary data.</text>
</comment>
<dbReference type="InterPro" id="IPR005064">
    <property type="entry name" value="BUG"/>
</dbReference>
<dbReference type="PROSITE" id="PS51257">
    <property type="entry name" value="PROKAR_LIPOPROTEIN"/>
    <property type="match status" value="1"/>
</dbReference>
<dbReference type="Pfam" id="PF03401">
    <property type="entry name" value="TctC"/>
    <property type="match status" value="1"/>
</dbReference>
<evidence type="ECO:0000313" key="4">
    <source>
        <dbReference type="Proteomes" id="UP001595848"/>
    </source>
</evidence>
<name>A0ABV8NW56_9BURK</name>
<dbReference type="PIRSF" id="PIRSF017082">
    <property type="entry name" value="YflP"/>
    <property type="match status" value="1"/>
</dbReference>
<feature type="signal peptide" evidence="2">
    <location>
        <begin position="1"/>
        <end position="26"/>
    </location>
</feature>
<proteinExistence type="inferred from homology"/>
<dbReference type="Proteomes" id="UP001595848">
    <property type="component" value="Unassembled WGS sequence"/>
</dbReference>
<organism evidence="3 4">
    <name type="scientific">Candidimonas humi</name>
    <dbReference type="NCBI Taxonomy" id="683355"/>
    <lineage>
        <taxon>Bacteria</taxon>
        <taxon>Pseudomonadati</taxon>
        <taxon>Pseudomonadota</taxon>
        <taxon>Betaproteobacteria</taxon>
        <taxon>Burkholderiales</taxon>
        <taxon>Alcaligenaceae</taxon>
        <taxon>Candidimonas</taxon>
    </lineage>
</organism>
<dbReference type="EMBL" id="JBHSBV010000002">
    <property type="protein sequence ID" value="MFC4200699.1"/>
    <property type="molecule type" value="Genomic_DNA"/>
</dbReference>
<dbReference type="RefSeq" id="WP_217964067.1">
    <property type="nucleotide sequence ID" value="NZ_JAHTBN010000003.1"/>
</dbReference>